<dbReference type="EMBL" id="LAZR01022747">
    <property type="protein sequence ID" value="KKL80806.1"/>
    <property type="molecule type" value="Genomic_DNA"/>
</dbReference>
<sequence length="132" mass="14060">GTAARLYRETDKFLVGGFYLGGLSGPGSMSFADWMIALGGFIAAKIALDPRVAVGYWRGMQDQLQLRDFVSGMIMAGVFGVIVGLIACHEGLRVRGGAEGVGRATTMTVVYSIVGIIVSACLFTMIFYVFGF</sequence>
<name>A0A0F9FQY4_9ZZZZ</name>
<accession>A0A0F9FQY4</accession>
<dbReference type="InterPro" id="IPR030802">
    <property type="entry name" value="Permease_MalE"/>
</dbReference>
<feature type="transmembrane region" description="Helical" evidence="1">
    <location>
        <begin position="109"/>
        <end position="130"/>
    </location>
</feature>
<reference evidence="2" key="1">
    <citation type="journal article" date="2015" name="Nature">
        <title>Complex archaea that bridge the gap between prokaryotes and eukaryotes.</title>
        <authorList>
            <person name="Spang A."/>
            <person name="Saw J.H."/>
            <person name="Jorgensen S.L."/>
            <person name="Zaremba-Niedzwiedzka K."/>
            <person name="Martijn J."/>
            <person name="Lind A.E."/>
            <person name="van Eijk R."/>
            <person name="Schleper C."/>
            <person name="Guy L."/>
            <person name="Ettema T.J."/>
        </authorList>
    </citation>
    <scope>NUCLEOTIDE SEQUENCE</scope>
</reference>
<dbReference type="Pfam" id="PF02405">
    <property type="entry name" value="MlaE"/>
    <property type="match status" value="1"/>
</dbReference>
<protein>
    <submittedName>
        <fullName evidence="2">Uncharacterized protein</fullName>
    </submittedName>
</protein>
<dbReference type="GO" id="GO:0043190">
    <property type="term" value="C:ATP-binding cassette (ABC) transporter complex"/>
    <property type="evidence" value="ECO:0007669"/>
    <property type="project" value="InterPro"/>
</dbReference>
<evidence type="ECO:0000256" key="1">
    <source>
        <dbReference type="SAM" id="Phobius"/>
    </source>
</evidence>
<evidence type="ECO:0000313" key="2">
    <source>
        <dbReference type="EMBL" id="KKL80806.1"/>
    </source>
</evidence>
<organism evidence="2">
    <name type="scientific">marine sediment metagenome</name>
    <dbReference type="NCBI Taxonomy" id="412755"/>
    <lineage>
        <taxon>unclassified sequences</taxon>
        <taxon>metagenomes</taxon>
        <taxon>ecological metagenomes</taxon>
    </lineage>
</organism>
<comment type="caution">
    <text evidence="2">The sequence shown here is derived from an EMBL/GenBank/DDBJ whole genome shotgun (WGS) entry which is preliminary data.</text>
</comment>
<keyword evidence="1" id="KW-0472">Membrane</keyword>
<feature type="non-terminal residue" evidence="2">
    <location>
        <position position="1"/>
    </location>
</feature>
<dbReference type="PANTHER" id="PTHR30188:SF3">
    <property type="entry name" value="ABC TRANSPORTER PERMEASE"/>
    <property type="match status" value="1"/>
</dbReference>
<feature type="transmembrane region" description="Helical" evidence="1">
    <location>
        <begin position="69"/>
        <end position="89"/>
    </location>
</feature>
<dbReference type="GO" id="GO:0005548">
    <property type="term" value="F:phospholipid transporter activity"/>
    <property type="evidence" value="ECO:0007669"/>
    <property type="project" value="TreeGrafter"/>
</dbReference>
<keyword evidence="1" id="KW-1133">Transmembrane helix</keyword>
<gene>
    <name evidence="2" type="ORF">LCGC14_2001100</name>
</gene>
<proteinExistence type="predicted"/>
<keyword evidence="1" id="KW-0812">Transmembrane</keyword>
<dbReference type="PANTHER" id="PTHR30188">
    <property type="entry name" value="ABC TRANSPORTER PERMEASE PROTEIN-RELATED"/>
    <property type="match status" value="1"/>
</dbReference>
<dbReference type="AlphaFoldDB" id="A0A0F9FQY4"/>